<sequence length="273" mass="30533">MTNTLKKLTSILLLLFLAPIIIAIIQTPLMTETTTEKVTEKKKEEIPVVYAAQIETPPVTQTQTVAEILPPRKAFVYFTHWQEAFKPILAASGEKIEIYHQEKNITNFQEQITAQFAFHQVETEFLSLENPSETKNYNSVRPFVKDALSQSNYDIILDIHRDSAKAATTTLQVGEESYAKLMFVVGGEHENYKWNLQLANKLTEELNTLVPGIARKVTVKVGDGVDGVYNQDLNKNSALIELGGIDSTEVELNRSIAILAKAISNILNEQVVS</sequence>
<name>A0ABR8R7P0_9BACI</name>
<organism evidence="1 2">
    <name type="scientific">Psychrobacillus faecigallinarum</name>
    <dbReference type="NCBI Taxonomy" id="2762235"/>
    <lineage>
        <taxon>Bacteria</taxon>
        <taxon>Bacillati</taxon>
        <taxon>Bacillota</taxon>
        <taxon>Bacilli</taxon>
        <taxon>Bacillales</taxon>
        <taxon>Bacillaceae</taxon>
        <taxon>Psychrobacillus</taxon>
    </lineage>
</organism>
<dbReference type="NCBIfam" id="TIGR02867">
    <property type="entry name" value="spore_II_P"/>
    <property type="match status" value="1"/>
</dbReference>
<reference evidence="1 2" key="1">
    <citation type="submission" date="2020-08" db="EMBL/GenBank/DDBJ databases">
        <title>A Genomic Blueprint of the Chicken Gut Microbiome.</title>
        <authorList>
            <person name="Gilroy R."/>
            <person name="Ravi A."/>
            <person name="Getino M."/>
            <person name="Pursley I."/>
            <person name="Horton D.L."/>
            <person name="Alikhan N.-F."/>
            <person name="Baker D."/>
            <person name="Gharbi K."/>
            <person name="Hall N."/>
            <person name="Watson M."/>
            <person name="Adriaenssens E.M."/>
            <person name="Foster-Nyarko E."/>
            <person name="Jarju S."/>
            <person name="Secka A."/>
            <person name="Antonio M."/>
            <person name="Oren A."/>
            <person name="Chaudhuri R."/>
            <person name="La Ragione R.M."/>
            <person name="Hildebrand F."/>
            <person name="Pallen M.J."/>
        </authorList>
    </citation>
    <scope>NUCLEOTIDE SEQUENCE [LARGE SCALE GENOMIC DNA]</scope>
    <source>
        <strain evidence="1 2">Sa2BUA9</strain>
    </source>
</reference>
<keyword evidence="2" id="KW-1185">Reference proteome</keyword>
<protein>
    <submittedName>
        <fullName evidence="1">Stage II sporulation protein P</fullName>
    </submittedName>
</protein>
<dbReference type="Proteomes" id="UP000640786">
    <property type="component" value="Unassembled WGS sequence"/>
</dbReference>
<dbReference type="EMBL" id="JACSQO010000002">
    <property type="protein sequence ID" value="MBD7943817.1"/>
    <property type="molecule type" value="Genomic_DNA"/>
</dbReference>
<dbReference type="RefSeq" id="WP_151109393.1">
    <property type="nucleotide sequence ID" value="NZ_JACSQO010000002.1"/>
</dbReference>
<evidence type="ECO:0000313" key="1">
    <source>
        <dbReference type="EMBL" id="MBD7943817.1"/>
    </source>
</evidence>
<dbReference type="InterPro" id="IPR010897">
    <property type="entry name" value="Spore_II_P"/>
</dbReference>
<evidence type="ECO:0000313" key="2">
    <source>
        <dbReference type="Proteomes" id="UP000640786"/>
    </source>
</evidence>
<dbReference type="Pfam" id="PF07454">
    <property type="entry name" value="SpoIIP"/>
    <property type="match status" value="1"/>
</dbReference>
<comment type="caution">
    <text evidence="1">The sequence shown here is derived from an EMBL/GenBank/DDBJ whole genome shotgun (WGS) entry which is preliminary data.</text>
</comment>
<gene>
    <name evidence="1" type="ORF">H9650_06760</name>
</gene>
<proteinExistence type="predicted"/>
<accession>A0ABR8R7P0</accession>